<dbReference type="EMBL" id="FOYR01000001">
    <property type="protein sequence ID" value="SFR33709.1"/>
    <property type="molecule type" value="Genomic_DNA"/>
</dbReference>
<evidence type="ECO:0000313" key="6">
    <source>
        <dbReference type="EMBL" id="SFR33709.1"/>
    </source>
</evidence>
<dbReference type="GO" id="GO:0043565">
    <property type="term" value="F:sequence-specific DNA binding"/>
    <property type="evidence" value="ECO:0007669"/>
    <property type="project" value="InterPro"/>
</dbReference>
<evidence type="ECO:0000256" key="2">
    <source>
        <dbReference type="ARBA" id="ARBA00023125"/>
    </source>
</evidence>
<evidence type="ECO:0000256" key="1">
    <source>
        <dbReference type="ARBA" id="ARBA00023015"/>
    </source>
</evidence>
<dbReference type="PROSITE" id="PS01124">
    <property type="entry name" value="HTH_ARAC_FAMILY_2"/>
    <property type="match status" value="1"/>
</dbReference>
<dbReference type="Proteomes" id="UP000198877">
    <property type="component" value="Unassembled WGS sequence"/>
</dbReference>
<dbReference type="AlphaFoldDB" id="A0A1I6FUU2"/>
<evidence type="ECO:0000256" key="4">
    <source>
        <dbReference type="SAM" id="MobiDB-lite"/>
    </source>
</evidence>
<dbReference type="PANTHER" id="PTHR46796">
    <property type="entry name" value="HTH-TYPE TRANSCRIPTIONAL ACTIVATOR RHAS-RELATED"/>
    <property type="match status" value="1"/>
</dbReference>
<reference evidence="7" key="1">
    <citation type="submission" date="2016-10" db="EMBL/GenBank/DDBJ databases">
        <authorList>
            <person name="Varghese N."/>
            <person name="Submissions S."/>
        </authorList>
    </citation>
    <scope>NUCLEOTIDE SEQUENCE [LARGE SCALE GENOMIC DNA]</scope>
    <source>
        <strain evidence="7">CL127</strain>
    </source>
</reference>
<evidence type="ECO:0000256" key="3">
    <source>
        <dbReference type="ARBA" id="ARBA00023163"/>
    </source>
</evidence>
<name>A0A1I6FUU2_9MICO</name>
<evidence type="ECO:0000259" key="5">
    <source>
        <dbReference type="PROSITE" id="PS01124"/>
    </source>
</evidence>
<feature type="domain" description="HTH araC/xylS-type" evidence="5">
    <location>
        <begin position="179"/>
        <end position="280"/>
    </location>
</feature>
<organism evidence="6 7">
    <name type="scientific">Microbacterium azadirachtae</name>
    <dbReference type="NCBI Taxonomy" id="582680"/>
    <lineage>
        <taxon>Bacteria</taxon>
        <taxon>Bacillati</taxon>
        <taxon>Actinomycetota</taxon>
        <taxon>Actinomycetes</taxon>
        <taxon>Micrococcales</taxon>
        <taxon>Microbacteriaceae</taxon>
        <taxon>Microbacterium</taxon>
    </lineage>
</organism>
<accession>A0A1I6FUU2</accession>
<gene>
    <name evidence="6" type="ORF">SAMN04488591_0361</name>
</gene>
<dbReference type="GO" id="GO:0003700">
    <property type="term" value="F:DNA-binding transcription factor activity"/>
    <property type="evidence" value="ECO:0007669"/>
    <property type="project" value="InterPro"/>
</dbReference>
<feature type="compositionally biased region" description="Basic and acidic residues" evidence="4">
    <location>
        <begin position="300"/>
        <end position="310"/>
    </location>
</feature>
<dbReference type="Gene3D" id="1.10.10.60">
    <property type="entry name" value="Homeodomain-like"/>
    <property type="match status" value="1"/>
</dbReference>
<sequence>MSGSVVNFPAVLETHLGLTPETAGPIRARTLRSIVITEHATPQSHWQWQDAIDDPYVAILFAAGQGADRAQHLRAWFLPAAPGMTIRFEASRSMIAVWFPLRELRSAFKGGAPHPRQLLATPLLQGLHAFAHALAHDESRTATTSTVAVERLFSKMVFGAVSEVFLSRPMKRDPDSLAERAYSVMLLNREDPRFTISTLATDLHISQRSLQRAFAEIGATPRRVLQDLRIELAEDLLRSKDYSRLSIEELAFHSGFSSATRLRRALQASNLPNPAVIRARSGTNPAEPTNGAAEESASDTGRDDRGGLQG</sequence>
<dbReference type="Pfam" id="PF12833">
    <property type="entry name" value="HTH_18"/>
    <property type="match status" value="1"/>
</dbReference>
<proteinExistence type="predicted"/>
<keyword evidence="1" id="KW-0805">Transcription regulation</keyword>
<feature type="region of interest" description="Disordered" evidence="4">
    <location>
        <begin position="273"/>
        <end position="310"/>
    </location>
</feature>
<protein>
    <submittedName>
        <fullName evidence="6">Helix-turn-helix domain-containing protein</fullName>
    </submittedName>
</protein>
<dbReference type="InterPro" id="IPR018060">
    <property type="entry name" value="HTH_AraC"/>
</dbReference>
<dbReference type="SMART" id="SM00342">
    <property type="entry name" value="HTH_ARAC"/>
    <property type="match status" value="1"/>
</dbReference>
<keyword evidence="3" id="KW-0804">Transcription</keyword>
<keyword evidence="2" id="KW-0238">DNA-binding</keyword>
<dbReference type="InterPro" id="IPR050204">
    <property type="entry name" value="AraC_XylS_family_regulators"/>
</dbReference>
<evidence type="ECO:0000313" key="7">
    <source>
        <dbReference type="Proteomes" id="UP000198877"/>
    </source>
</evidence>